<protein>
    <submittedName>
        <fullName evidence="3">Uncharacterized protein</fullName>
    </submittedName>
</protein>
<name>A0AAN5CZU4_9BILA</name>
<organism evidence="3 4">
    <name type="scientific">Pristionchus mayeri</name>
    <dbReference type="NCBI Taxonomy" id="1317129"/>
    <lineage>
        <taxon>Eukaryota</taxon>
        <taxon>Metazoa</taxon>
        <taxon>Ecdysozoa</taxon>
        <taxon>Nematoda</taxon>
        <taxon>Chromadorea</taxon>
        <taxon>Rhabditida</taxon>
        <taxon>Rhabditina</taxon>
        <taxon>Diplogasteromorpha</taxon>
        <taxon>Diplogasteroidea</taxon>
        <taxon>Neodiplogasteridae</taxon>
        <taxon>Pristionchus</taxon>
    </lineage>
</organism>
<feature type="region of interest" description="Disordered" evidence="1">
    <location>
        <begin position="263"/>
        <end position="315"/>
    </location>
</feature>
<accession>A0AAN5CZU4</accession>
<feature type="transmembrane region" description="Helical" evidence="2">
    <location>
        <begin position="40"/>
        <end position="63"/>
    </location>
</feature>
<keyword evidence="2" id="KW-1133">Transmembrane helix</keyword>
<keyword evidence="4" id="KW-1185">Reference proteome</keyword>
<sequence length="315" mass="34146">MSSSLTAPPAVSSFSESSSEDESSPSSSPLFSFSSNLNNFFLIISSSPSSIFLFFFPSFFAAFRSFLSISSSGTLSTSGTNLSFSILLYLSVYLLMSTFSTSSSILKEDSVKRARNSASNQSITHLQLIYSNNRSSMIIRWTLPSFSLSSPFTLHFSTRGEWWTLIRGLFSSHLTLQISLLLQISRTLVIGPSTRLSSRKTHCPLDILLLSLQMAQWVILLSIASTLLLTLCAKKKEKVQPSPNAVAADKAATKSMFSAAITKQSTGVSSPAAPGAFKEAAPSRGASGAKPEEKKETPPPEKKEEPPKEKSKKEV</sequence>
<evidence type="ECO:0000256" key="2">
    <source>
        <dbReference type="SAM" id="Phobius"/>
    </source>
</evidence>
<feature type="compositionally biased region" description="Basic and acidic residues" evidence="1">
    <location>
        <begin position="290"/>
        <end position="315"/>
    </location>
</feature>
<comment type="caution">
    <text evidence="3">The sequence shown here is derived from an EMBL/GenBank/DDBJ whole genome shotgun (WGS) entry which is preliminary data.</text>
</comment>
<dbReference type="Proteomes" id="UP001328107">
    <property type="component" value="Unassembled WGS sequence"/>
</dbReference>
<keyword evidence="2" id="KW-0472">Membrane</keyword>
<evidence type="ECO:0000313" key="4">
    <source>
        <dbReference type="Proteomes" id="UP001328107"/>
    </source>
</evidence>
<evidence type="ECO:0000256" key="1">
    <source>
        <dbReference type="SAM" id="MobiDB-lite"/>
    </source>
</evidence>
<feature type="region of interest" description="Disordered" evidence="1">
    <location>
        <begin position="1"/>
        <end position="23"/>
    </location>
</feature>
<feature type="transmembrane region" description="Helical" evidence="2">
    <location>
        <begin position="214"/>
        <end position="233"/>
    </location>
</feature>
<keyword evidence="2" id="KW-0812">Transmembrane</keyword>
<dbReference type="AlphaFoldDB" id="A0AAN5CZU4"/>
<gene>
    <name evidence="3" type="ORF">PMAYCL1PPCAC_23455</name>
</gene>
<dbReference type="EMBL" id="BTRK01000005">
    <property type="protein sequence ID" value="GMR53260.1"/>
    <property type="molecule type" value="Genomic_DNA"/>
</dbReference>
<evidence type="ECO:0000313" key="3">
    <source>
        <dbReference type="EMBL" id="GMR53260.1"/>
    </source>
</evidence>
<dbReference type="PANTHER" id="PTHR21515">
    <property type="entry name" value="MAJOR SPERM PROTEIN"/>
    <property type="match status" value="1"/>
</dbReference>
<reference evidence="4" key="1">
    <citation type="submission" date="2022-10" db="EMBL/GenBank/DDBJ databases">
        <title>Genome assembly of Pristionchus species.</title>
        <authorList>
            <person name="Yoshida K."/>
            <person name="Sommer R.J."/>
        </authorList>
    </citation>
    <scope>NUCLEOTIDE SEQUENCE [LARGE SCALE GENOMIC DNA]</scope>
    <source>
        <strain evidence="4">RS5460</strain>
    </source>
</reference>
<proteinExistence type="predicted"/>
<feature type="non-terminal residue" evidence="3">
    <location>
        <position position="315"/>
    </location>
</feature>
<feature type="transmembrane region" description="Helical" evidence="2">
    <location>
        <begin position="75"/>
        <end position="96"/>
    </location>
</feature>
<dbReference type="PANTHER" id="PTHR21515:SF4">
    <property type="entry name" value="CYLICIN HOMOLOGUE-RELATED"/>
    <property type="match status" value="1"/>
</dbReference>